<dbReference type="EMBL" id="VUNS01000024">
    <property type="protein sequence ID" value="MST98825.1"/>
    <property type="molecule type" value="Genomic_DNA"/>
</dbReference>
<evidence type="ECO:0000313" key="1">
    <source>
        <dbReference type="EMBL" id="MST98825.1"/>
    </source>
</evidence>
<evidence type="ECO:0000313" key="2">
    <source>
        <dbReference type="Proteomes" id="UP000435649"/>
    </source>
</evidence>
<organism evidence="1 2">
    <name type="scientific">Victivallis lenta</name>
    <dbReference type="NCBI Taxonomy" id="2606640"/>
    <lineage>
        <taxon>Bacteria</taxon>
        <taxon>Pseudomonadati</taxon>
        <taxon>Lentisphaerota</taxon>
        <taxon>Lentisphaeria</taxon>
        <taxon>Victivallales</taxon>
        <taxon>Victivallaceae</taxon>
        <taxon>Victivallis</taxon>
    </lineage>
</organism>
<protein>
    <recommendedName>
        <fullName evidence="3">PRTRC genetic system protein F</fullName>
    </recommendedName>
</protein>
<dbReference type="InterPro" id="IPR022283">
    <property type="entry name" value="PRTRC_protein-F"/>
</dbReference>
<proteinExistence type="predicted"/>
<comment type="caution">
    <text evidence="1">The sequence shown here is derived from an EMBL/GenBank/DDBJ whole genome shotgun (WGS) entry which is preliminary data.</text>
</comment>
<sequence length="355" mass="41281">MRLQPASCGRKRQTGFHARPRPAAHYVTLPSLDKVQESIGTRQQVTGLCHILAELNTLFPLEGILQKENNPATVLSMGMRQWLESFLPSDVVQQISLSVQIASDEDFDEELFGELPPDYMAVTFQLDRFLDCYCPFGNLIEEYEKKSPGLGRYLLHIFTACPFIIGTPGNLYELASYCCWENEDDERSFIEDRCAEEVAAGNSEEIAREYAESQVTIRYEEFEKNLPLWSFSRKENPADYRKRLPEELRHLDRLYRTYRRHKYTDNFWPRLNLPCVILGLDQPTFDFLCHAYNRIGNEQVQYYDGCYCLAGFGCAFQPTNSSQIRNALQEIRFALEYFGACIQFLLQHREEYPND</sequence>
<reference evidence="1 2" key="1">
    <citation type="submission" date="2019-08" db="EMBL/GenBank/DDBJ databases">
        <title>In-depth cultivation of the pig gut microbiome towards novel bacterial diversity and tailored functional studies.</title>
        <authorList>
            <person name="Wylensek D."/>
            <person name="Hitch T.C.A."/>
            <person name="Clavel T."/>
        </authorList>
    </citation>
    <scope>NUCLEOTIDE SEQUENCE [LARGE SCALE GENOMIC DNA]</scope>
    <source>
        <strain evidence="1 2">BBE-744-WT-12</strain>
    </source>
</reference>
<evidence type="ECO:0008006" key="3">
    <source>
        <dbReference type="Google" id="ProtNLM"/>
    </source>
</evidence>
<dbReference type="AlphaFoldDB" id="A0A844G7G1"/>
<gene>
    <name evidence="1" type="ORF">FYJ85_17455</name>
</gene>
<dbReference type="Pfam" id="PF14456">
    <property type="entry name" value="alpha-hel2"/>
    <property type="match status" value="1"/>
</dbReference>
<keyword evidence="2" id="KW-1185">Reference proteome</keyword>
<accession>A0A844G7G1</accession>
<dbReference type="Proteomes" id="UP000435649">
    <property type="component" value="Unassembled WGS sequence"/>
</dbReference>
<name>A0A844G7G1_9BACT</name>